<geneLocation type="plasmid" evidence="2">
    <name>pne1b</name>
</geneLocation>
<accession>A0A6B9GC19</accession>
<dbReference type="InterPro" id="IPR050678">
    <property type="entry name" value="DNA_Partitioning_ATPase"/>
</dbReference>
<dbReference type="Gene3D" id="3.40.50.300">
    <property type="entry name" value="P-loop containing nucleotide triphosphate hydrolases"/>
    <property type="match status" value="1"/>
</dbReference>
<dbReference type="InterPro" id="IPR027417">
    <property type="entry name" value="P-loop_NTPase"/>
</dbReference>
<reference evidence="1 2" key="1">
    <citation type="submission" date="2017-11" db="EMBL/GenBank/DDBJ databases">
        <title>Genome sequence of Pantoea cypripedii NE1.</title>
        <authorList>
            <person name="Nascimento F.X."/>
        </authorList>
    </citation>
    <scope>NUCLEOTIDE SEQUENCE [LARGE SCALE GENOMIC DNA]</scope>
    <source>
        <strain evidence="1 2">NE1</strain>
        <plasmid evidence="2">pne1b</plasmid>
    </source>
</reference>
<dbReference type="PANTHER" id="PTHR13696:SF96">
    <property type="entry name" value="COBQ_COBB_MIND_PARA NUCLEOTIDE BINDING DOMAIN-CONTAINING PROTEIN"/>
    <property type="match status" value="1"/>
</dbReference>
<dbReference type="RefSeq" id="WP_208718852.1">
    <property type="nucleotide sequence ID" value="NZ_CP024770.1"/>
</dbReference>
<dbReference type="InterPro" id="IPR015223">
    <property type="entry name" value="MipZ"/>
</dbReference>
<protein>
    <submittedName>
        <fullName evidence="1">Cobyrinic acid ac-diamide synthase</fullName>
    </submittedName>
</protein>
<evidence type="ECO:0000313" key="1">
    <source>
        <dbReference type="EMBL" id="QGY32910.1"/>
    </source>
</evidence>
<evidence type="ECO:0000313" key="2">
    <source>
        <dbReference type="Proteomes" id="UP000502005"/>
    </source>
</evidence>
<dbReference type="PANTHER" id="PTHR13696">
    <property type="entry name" value="P-LOOP CONTAINING NUCLEOSIDE TRIPHOSPHATE HYDROLASE"/>
    <property type="match status" value="1"/>
</dbReference>
<dbReference type="PIRSF" id="PIRSF009320">
    <property type="entry name" value="Nuc_binding_HP_1000"/>
    <property type="match status" value="1"/>
</dbReference>
<dbReference type="Proteomes" id="UP000502005">
    <property type="component" value="Plasmid pNE1B"/>
</dbReference>
<keyword evidence="1" id="KW-0614">Plasmid</keyword>
<dbReference type="CDD" id="cd02042">
    <property type="entry name" value="ParAB_family"/>
    <property type="match status" value="1"/>
</dbReference>
<proteinExistence type="predicted"/>
<dbReference type="AlphaFoldDB" id="A0A6B9GC19"/>
<dbReference type="EMBL" id="CP024770">
    <property type="protein sequence ID" value="QGY32910.1"/>
    <property type="molecule type" value="Genomic_DNA"/>
</dbReference>
<gene>
    <name evidence="1" type="ORF">CUN67_28665</name>
</gene>
<dbReference type="Pfam" id="PF09140">
    <property type="entry name" value="MipZ"/>
    <property type="match status" value="1"/>
</dbReference>
<organism evidence="1 2">
    <name type="scientific">Pantoea cypripedii</name>
    <name type="common">Pectobacterium cypripedii</name>
    <name type="synonym">Erwinia cypripedii</name>
    <dbReference type="NCBI Taxonomy" id="55209"/>
    <lineage>
        <taxon>Bacteria</taxon>
        <taxon>Pseudomonadati</taxon>
        <taxon>Pseudomonadota</taxon>
        <taxon>Gammaproteobacteria</taxon>
        <taxon>Enterobacterales</taxon>
        <taxon>Erwiniaceae</taxon>
        <taxon>Pantoea</taxon>
    </lineage>
</organism>
<dbReference type="SUPFAM" id="SSF52540">
    <property type="entry name" value="P-loop containing nucleoside triphosphate hydrolases"/>
    <property type="match status" value="1"/>
</dbReference>
<name>A0A6B9GC19_PANCY</name>
<sequence>MIVLLGNEKGGCGKSTLSCNITAELARQGKDVMLIDADKQGTASRWISDRNRNESLPVIHSIQKFDNIRETILDMAQRYEVVVVDTAGRDSRELRTGMTAADVLLVPFRPSQADLDLLPRMEELITAASDMNPTLKVRAMITMAPSNPVINETREAREYLAEYPQMELMRTIVRDRKVYRDALSEGKGVVEMNNSQAKAEIQLLVKELF</sequence>